<proteinExistence type="predicted"/>
<dbReference type="AlphaFoldDB" id="A0A550CS34"/>
<evidence type="ECO:0008006" key="3">
    <source>
        <dbReference type="Google" id="ProtNLM"/>
    </source>
</evidence>
<evidence type="ECO:0000313" key="1">
    <source>
        <dbReference type="EMBL" id="TRM67600.1"/>
    </source>
</evidence>
<dbReference type="OrthoDB" id="3256525at2759"/>
<keyword evidence="2" id="KW-1185">Reference proteome</keyword>
<evidence type="ECO:0000313" key="2">
    <source>
        <dbReference type="Proteomes" id="UP000320762"/>
    </source>
</evidence>
<dbReference type="Proteomes" id="UP000320762">
    <property type="component" value="Unassembled WGS sequence"/>
</dbReference>
<gene>
    <name evidence="1" type="ORF">BD626DRAFT_564523</name>
</gene>
<reference evidence="1 2" key="1">
    <citation type="journal article" date="2019" name="New Phytol.">
        <title>Comparative genomics reveals unique wood-decay strategies and fruiting body development in the Schizophyllaceae.</title>
        <authorList>
            <person name="Almasi E."/>
            <person name="Sahu N."/>
            <person name="Krizsan K."/>
            <person name="Balint B."/>
            <person name="Kovacs G.M."/>
            <person name="Kiss B."/>
            <person name="Cseklye J."/>
            <person name="Drula E."/>
            <person name="Henrissat B."/>
            <person name="Nagy I."/>
            <person name="Chovatia M."/>
            <person name="Adam C."/>
            <person name="LaButti K."/>
            <person name="Lipzen A."/>
            <person name="Riley R."/>
            <person name="Grigoriev I.V."/>
            <person name="Nagy L.G."/>
        </authorList>
    </citation>
    <scope>NUCLEOTIDE SEQUENCE [LARGE SCALE GENOMIC DNA]</scope>
    <source>
        <strain evidence="1 2">NL-1724</strain>
    </source>
</reference>
<organism evidence="1 2">
    <name type="scientific">Schizophyllum amplum</name>
    <dbReference type="NCBI Taxonomy" id="97359"/>
    <lineage>
        <taxon>Eukaryota</taxon>
        <taxon>Fungi</taxon>
        <taxon>Dikarya</taxon>
        <taxon>Basidiomycota</taxon>
        <taxon>Agaricomycotina</taxon>
        <taxon>Agaricomycetes</taxon>
        <taxon>Agaricomycetidae</taxon>
        <taxon>Agaricales</taxon>
        <taxon>Schizophyllaceae</taxon>
        <taxon>Schizophyllum</taxon>
    </lineage>
</organism>
<name>A0A550CS34_9AGAR</name>
<comment type="caution">
    <text evidence="1">The sequence shown here is derived from an EMBL/GenBank/DDBJ whole genome shotgun (WGS) entry which is preliminary data.</text>
</comment>
<accession>A0A550CS34</accession>
<protein>
    <recommendedName>
        <fullName evidence="3">F-box domain-containing protein</fullName>
    </recommendedName>
</protein>
<sequence length="389" mass="43909">MCCDALPSELWLEVFDWALTPGAECNPYIDAYVPFHAEMDDFERMAIKRTLNLVCRLWHALTTELLYRDVVISPKSAHTLHDLLERDCEQHPSYGKWVRRIILPYASTVTRTPAPLESVDILKSCPKVEVLVRPPVSTPEPLEFEFEADEVSWPSLRRLDWWGHGEAERSGGVNSLNSVLNKAPSLRYLLIGAVGQAGVAPGNLCLPHLETLRLDGVNGMLLHQICSRWDLPALTHVVLDSPTFGLDIDGVWDAFGDQLEIVECGRHMRFLFGDVLTPCLARCANLEELNYHVFYTSAPSAMEGVRHERLRTIGMHAAVNGVFQEPAQIWAHLQSHFDCLVGDAFPALKTINLYGEWRGIMRQPAFQSMWKQLLPRRCAVVYNGQTILS</sequence>
<dbReference type="EMBL" id="VDMD01000002">
    <property type="protein sequence ID" value="TRM67600.1"/>
    <property type="molecule type" value="Genomic_DNA"/>
</dbReference>